<dbReference type="AlphaFoldDB" id="A0AAQ4E2T3"/>
<evidence type="ECO:0000313" key="1">
    <source>
        <dbReference type="EMBL" id="KAK8769018.1"/>
    </source>
</evidence>
<gene>
    <name evidence="1" type="ORF">V5799_014510</name>
</gene>
<sequence length="175" mass="19128">MNGISSLGPVLALLKSWQCMEDEVERTSVSQANEQDSPVVLADTPMKRRKGSVVTIDVACGESEEEGEITDDDYLEIIDVADDLSSEEEGKAKGECSGAGKAFARYLSPAIAAANMKRLQKHIGTGKVLGVEKCVTRKTTTVRNMLDIFRLPCDCSVRRLKEHFPRAQVLIIKNG</sequence>
<dbReference type="EMBL" id="JARKHS020023197">
    <property type="protein sequence ID" value="KAK8769018.1"/>
    <property type="molecule type" value="Genomic_DNA"/>
</dbReference>
<keyword evidence="2" id="KW-1185">Reference proteome</keyword>
<evidence type="ECO:0000313" key="2">
    <source>
        <dbReference type="Proteomes" id="UP001321473"/>
    </source>
</evidence>
<feature type="non-terminal residue" evidence="1">
    <location>
        <position position="175"/>
    </location>
</feature>
<reference evidence="1 2" key="1">
    <citation type="journal article" date="2023" name="Arcadia Sci">
        <title>De novo assembly of a long-read Amblyomma americanum tick genome.</title>
        <authorList>
            <person name="Chou S."/>
            <person name="Poskanzer K.E."/>
            <person name="Rollins M."/>
            <person name="Thuy-Boun P.S."/>
        </authorList>
    </citation>
    <scope>NUCLEOTIDE SEQUENCE [LARGE SCALE GENOMIC DNA]</scope>
    <source>
        <strain evidence="1">F_SG_1</strain>
        <tissue evidence="1">Salivary glands</tissue>
    </source>
</reference>
<name>A0AAQ4E2T3_AMBAM</name>
<dbReference type="Proteomes" id="UP001321473">
    <property type="component" value="Unassembled WGS sequence"/>
</dbReference>
<organism evidence="1 2">
    <name type="scientific">Amblyomma americanum</name>
    <name type="common">Lone star tick</name>
    <dbReference type="NCBI Taxonomy" id="6943"/>
    <lineage>
        <taxon>Eukaryota</taxon>
        <taxon>Metazoa</taxon>
        <taxon>Ecdysozoa</taxon>
        <taxon>Arthropoda</taxon>
        <taxon>Chelicerata</taxon>
        <taxon>Arachnida</taxon>
        <taxon>Acari</taxon>
        <taxon>Parasitiformes</taxon>
        <taxon>Ixodida</taxon>
        <taxon>Ixodoidea</taxon>
        <taxon>Ixodidae</taxon>
        <taxon>Amblyomminae</taxon>
        <taxon>Amblyomma</taxon>
    </lineage>
</organism>
<accession>A0AAQ4E2T3</accession>
<comment type="caution">
    <text evidence="1">The sequence shown here is derived from an EMBL/GenBank/DDBJ whole genome shotgun (WGS) entry which is preliminary data.</text>
</comment>
<proteinExistence type="predicted"/>
<protein>
    <submittedName>
        <fullName evidence="1">Uncharacterized protein</fullName>
    </submittedName>
</protein>